<name>A0A9D4G4M9_DREPO</name>
<dbReference type="AlphaFoldDB" id="A0A9D4G4M9"/>
<reference evidence="1" key="2">
    <citation type="submission" date="2020-11" db="EMBL/GenBank/DDBJ databases">
        <authorList>
            <person name="McCartney M.A."/>
            <person name="Auch B."/>
            <person name="Kono T."/>
            <person name="Mallez S."/>
            <person name="Becker A."/>
            <person name="Gohl D.M."/>
            <person name="Silverstein K.A.T."/>
            <person name="Koren S."/>
            <person name="Bechman K.B."/>
            <person name="Herman A."/>
            <person name="Abrahante J.E."/>
            <person name="Garbe J."/>
        </authorList>
    </citation>
    <scope>NUCLEOTIDE SEQUENCE</scope>
    <source>
        <strain evidence="1">Duluth1</strain>
        <tissue evidence="1">Whole animal</tissue>
    </source>
</reference>
<dbReference type="Proteomes" id="UP000828390">
    <property type="component" value="Unassembled WGS sequence"/>
</dbReference>
<gene>
    <name evidence="1" type="ORF">DPMN_138533</name>
</gene>
<accession>A0A9D4G4M9</accession>
<evidence type="ECO:0000313" key="1">
    <source>
        <dbReference type="EMBL" id="KAH3810147.1"/>
    </source>
</evidence>
<evidence type="ECO:0000313" key="2">
    <source>
        <dbReference type="Proteomes" id="UP000828390"/>
    </source>
</evidence>
<protein>
    <submittedName>
        <fullName evidence="1">Uncharacterized protein</fullName>
    </submittedName>
</protein>
<dbReference type="EMBL" id="JAIWYP010000006">
    <property type="protein sequence ID" value="KAH3810147.1"/>
    <property type="molecule type" value="Genomic_DNA"/>
</dbReference>
<organism evidence="1 2">
    <name type="scientific">Dreissena polymorpha</name>
    <name type="common">Zebra mussel</name>
    <name type="synonym">Mytilus polymorpha</name>
    <dbReference type="NCBI Taxonomy" id="45954"/>
    <lineage>
        <taxon>Eukaryota</taxon>
        <taxon>Metazoa</taxon>
        <taxon>Spiralia</taxon>
        <taxon>Lophotrochozoa</taxon>
        <taxon>Mollusca</taxon>
        <taxon>Bivalvia</taxon>
        <taxon>Autobranchia</taxon>
        <taxon>Heteroconchia</taxon>
        <taxon>Euheterodonta</taxon>
        <taxon>Imparidentia</taxon>
        <taxon>Neoheterodontei</taxon>
        <taxon>Myida</taxon>
        <taxon>Dreissenoidea</taxon>
        <taxon>Dreissenidae</taxon>
        <taxon>Dreissena</taxon>
    </lineage>
</organism>
<keyword evidence="2" id="KW-1185">Reference proteome</keyword>
<reference evidence="1" key="1">
    <citation type="journal article" date="2019" name="bioRxiv">
        <title>The Genome of the Zebra Mussel, Dreissena polymorpha: A Resource for Invasive Species Research.</title>
        <authorList>
            <person name="McCartney M.A."/>
            <person name="Auch B."/>
            <person name="Kono T."/>
            <person name="Mallez S."/>
            <person name="Zhang Y."/>
            <person name="Obille A."/>
            <person name="Becker A."/>
            <person name="Abrahante J.E."/>
            <person name="Garbe J."/>
            <person name="Badalamenti J.P."/>
            <person name="Herman A."/>
            <person name="Mangelson H."/>
            <person name="Liachko I."/>
            <person name="Sullivan S."/>
            <person name="Sone E.D."/>
            <person name="Koren S."/>
            <person name="Silverstein K.A.T."/>
            <person name="Beckman K.B."/>
            <person name="Gohl D.M."/>
        </authorList>
    </citation>
    <scope>NUCLEOTIDE SEQUENCE</scope>
    <source>
        <strain evidence="1">Duluth1</strain>
        <tissue evidence="1">Whole animal</tissue>
    </source>
</reference>
<sequence>MYLLFVTIISVDTSPIRLLSQPKPVTLELLVSVDLHTTGDDDEEPYLTGLDFLPDGRLVSVDNYNWKCILLNERLQRLGTPYKFNTKPCDVVCASHDALTVCHVW</sequence>
<proteinExistence type="predicted"/>
<comment type="caution">
    <text evidence="1">The sequence shown here is derived from an EMBL/GenBank/DDBJ whole genome shotgun (WGS) entry which is preliminary data.</text>
</comment>